<dbReference type="EMBL" id="BPLR01017619">
    <property type="protein sequence ID" value="GIY93061.1"/>
    <property type="molecule type" value="Genomic_DNA"/>
</dbReference>
<accession>A0AAV4XGJ5</accession>
<feature type="region of interest" description="Disordered" evidence="1">
    <location>
        <begin position="138"/>
        <end position="284"/>
    </location>
</feature>
<proteinExistence type="predicted"/>
<comment type="caution">
    <text evidence="2">The sequence shown here is derived from an EMBL/GenBank/DDBJ whole genome shotgun (WGS) entry which is preliminary data.</text>
</comment>
<protein>
    <submittedName>
        <fullName evidence="2">Uncharacterized protein</fullName>
    </submittedName>
</protein>
<name>A0AAV4XGJ5_CAEEX</name>
<keyword evidence="3" id="KW-1185">Reference proteome</keyword>
<evidence type="ECO:0000313" key="2">
    <source>
        <dbReference type="EMBL" id="GIY93061.1"/>
    </source>
</evidence>
<evidence type="ECO:0000256" key="1">
    <source>
        <dbReference type="SAM" id="MobiDB-lite"/>
    </source>
</evidence>
<reference evidence="2 3" key="1">
    <citation type="submission" date="2021-06" db="EMBL/GenBank/DDBJ databases">
        <title>Caerostris extrusa draft genome.</title>
        <authorList>
            <person name="Kono N."/>
            <person name="Arakawa K."/>
        </authorList>
    </citation>
    <scope>NUCLEOTIDE SEQUENCE [LARGE SCALE GENOMIC DNA]</scope>
</reference>
<organism evidence="2 3">
    <name type="scientific">Caerostris extrusa</name>
    <name type="common">Bark spider</name>
    <name type="synonym">Caerostris bankana</name>
    <dbReference type="NCBI Taxonomy" id="172846"/>
    <lineage>
        <taxon>Eukaryota</taxon>
        <taxon>Metazoa</taxon>
        <taxon>Ecdysozoa</taxon>
        <taxon>Arthropoda</taxon>
        <taxon>Chelicerata</taxon>
        <taxon>Arachnida</taxon>
        <taxon>Araneae</taxon>
        <taxon>Araneomorphae</taxon>
        <taxon>Entelegynae</taxon>
        <taxon>Araneoidea</taxon>
        <taxon>Araneidae</taxon>
        <taxon>Caerostris</taxon>
    </lineage>
</organism>
<evidence type="ECO:0000313" key="3">
    <source>
        <dbReference type="Proteomes" id="UP001054945"/>
    </source>
</evidence>
<sequence>MSSSESKEIDMLMDIIDKEARAHREAPLKSVRLVKKRRPNIELVPQYSTRNEQMHHQAKLAKEYHVHYHNHQHGSVENPGLRVNEDKLTPLLWQTVSSQLNPPQNLYTSSRTPSMPLMILPGAADRFKDFKDFESLLQPKKQTPEKKFHRSRQKSSKDKFLNQERFAGFTDFSAIESPPSQEEVENPKNPENGEMVIKDFAIVIKTKNRPPPNSKKNIKNTEDRGHHQKPRNAQIKSRVPQETRENHALRLPRILDAPGGSPKFIDKLNRLKNMPHNLKSQISP</sequence>
<gene>
    <name evidence="2" type="primary">AVEN_24032_1</name>
    <name evidence="2" type="ORF">CEXT_49061</name>
</gene>
<dbReference type="AlphaFoldDB" id="A0AAV4XGJ5"/>
<feature type="compositionally biased region" description="Basic and acidic residues" evidence="1">
    <location>
        <begin position="239"/>
        <end position="248"/>
    </location>
</feature>
<dbReference type="Proteomes" id="UP001054945">
    <property type="component" value="Unassembled WGS sequence"/>
</dbReference>